<evidence type="ECO:0000256" key="2">
    <source>
        <dbReference type="ARBA" id="ARBA00005690"/>
    </source>
</evidence>
<keyword evidence="3 9" id="KW-0235">DNA replication</keyword>
<keyword evidence="5 9" id="KW-0863">Zinc-finger</keyword>
<evidence type="ECO:0000256" key="6">
    <source>
        <dbReference type="ARBA" id="ARBA00022833"/>
    </source>
</evidence>
<dbReference type="SUPFAM" id="SSF50249">
    <property type="entry name" value="Nucleic acid-binding proteins"/>
    <property type="match status" value="3"/>
</dbReference>
<dbReference type="GO" id="GO:0008270">
    <property type="term" value="F:zinc ion binding"/>
    <property type="evidence" value="ECO:0007669"/>
    <property type="project" value="UniProtKB-KW"/>
</dbReference>
<dbReference type="AlphaFoldDB" id="A0A177BD71"/>
<comment type="subcellular location">
    <subcellularLocation>
        <location evidence="1 9">Nucleus</location>
    </subcellularLocation>
</comment>
<dbReference type="Proteomes" id="UP000078046">
    <property type="component" value="Unassembled WGS sequence"/>
</dbReference>
<dbReference type="CDD" id="cd04475">
    <property type="entry name" value="RPA1_DBD_B"/>
    <property type="match status" value="1"/>
</dbReference>
<evidence type="ECO:0000259" key="10">
    <source>
        <dbReference type="Pfam" id="PF02721"/>
    </source>
</evidence>
<dbReference type="NCBIfam" id="TIGR00617">
    <property type="entry name" value="rpa1"/>
    <property type="match status" value="1"/>
</dbReference>
<sequence>MRELLAPGSIEKIVHNGERVDNLVLQYISCKDFVKRDFTHRVTLSDSLNKCDYFCLRKGCINDGINIEDVEKNSLVRIESYKLNKNQKTNLMVVSISEMTVLNSPNMDLIGIPTSLAKNKETKPTNGTNISSNGFNFNSVSTRVDEISEPNPKKTKLNDLNSKKYELINNLTPYQQTWTICGRVTMKSNIKTFSNNSGPGKLFSFVLSDQSGEIRCTCFTKPTDKYFDTVQVNKVFTITKAAVRPANKKFSNLANDYEITFNDKTELLAVDDAESSKCPLITYNFISFGNLLNNEANTHHDVIGIIHNINDCVSLTSKNGKELTKRDLILVDDTNYNLKCTIWGEDAKNFSSQTGDIIIIRAAKLSDFGGRSISGSFNSTISFDDDIPEAKSLKQWYDEVGSTTTFVDFSSENQSFADNYHTIDKILTLSNTQKTEYVNVVCTVSIVRDENAFYKSCPATDCMKKVTELDQGQYRCEKCDKEYDSFDYCYLLNVNLMDHTGSIWARMFRESAEMLMECKASVLGKLNIDDAEEQSEFNGYFQRALNKEYNFKLRLRMESYQDEFRLNTVVLTMRDVNYRETLDRYLNILA</sequence>
<feature type="domain" description="Replication factor A C-terminal" evidence="11">
    <location>
        <begin position="437"/>
        <end position="581"/>
    </location>
</feature>
<comment type="caution">
    <text evidence="13">The sequence shown here is derived from an EMBL/GenBank/DDBJ whole genome shotgun (WGS) entry which is preliminary data.</text>
</comment>
<organism evidence="13 14">
    <name type="scientific">Intoshia linei</name>
    <dbReference type="NCBI Taxonomy" id="1819745"/>
    <lineage>
        <taxon>Eukaryota</taxon>
        <taxon>Metazoa</taxon>
        <taxon>Spiralia</taxon>
        <taxon>Lophotrochozoa</taxon>
        <taxon>Mesozoa</taxon>
        <taxon>Orthonectida</taxon>
        <taxon>Rhopaluridae</taxon>
        <taxon>Intoshia</taxon>
    </lineage>
</organism>
<dbReference type="FunFam" id="2.40.50.140:FF:000090">
    <property type="entry name" value="Replication protein A subunit"/>
    <property type="match status" value="1"/>
</dbReference>
<dbReference type="GO" id="GO:0003677">
    <property type="term" value="F:DNA binding"/>
    <property type="evidence" value="ECO:0007669"/>
    <property type="project" value="UniProtKB-KW"/>
</dbReference>
<protein>
    <recommendedName>
        <fullName evidence="9">Replication protein A subunit</fullName>
    </recommendedName>
</protein>
<keyword evidence="14" id="KW-1185">Reference proteome</keyword>
<dbReference type="Pfam" id="PF08646">
    <property type="entry name" value="Rep_fac-A_C"/>
    <property type="match status" value="1"/>
</dbReference>
<evidence type="ECO:0000259" key="12">
    <source>
        <dbReference type="Pfam" id="PF16900"/>
    </source>
</evidence>
<dbReference type="FunFam" id="2.40.50.140:FF:000064">
    <property type="entry name" value="Replication protein A subunit"/>
    <property type="match status" value="1"/>
</dbReference>
<dbReference type="InterPro" id="IPR004591">
    <property type="entry name" value="Rfa1"/>
</dbReference>
<dbReference type="OrthoDB" id="1751331at2759"/>
<proteinExistence type="inferred from homology"/>
<dbReference type="CDD" id="cd04474">
    <property type="entry name" value="RPA1_DBD_A"/>
    <property type="match status" value="1"/>
</dbReference>
<comment type="similarity">
    <text evidence="2 9">Belongs to the replication factor A protein 1 family.</text>
</comment>
<comment type="function">
    <text evidence="9">As part of the heterotrimeric replication protein A complex (RPA/RP-A), binds and stabilizes single-stranded DNA intermediates, that form during DNA replication or upon DNA stress. It prevents their reannealing and in parallel, recruits and activates different proteins and complexes involved in DNA metabolism. Thereby, it plays an essential role both in DNA replication and the cellular response to DNA damage.</text>
</comment>
<dbReference type="CDD" id="cd04476">
    <property type="entry name" value="RPA1_DBD_C"/>
    <property type="match status" value="1"/>
</dbReference>
<dbReference type="GO" id="GO:0005634">
    <property type="term" value="C:nucleus"/>
    <property type="evidence" value="ECO:0007669"/>
    <property type="project" value="UniProtKB-SubCell"/>
</dbReference>
<name>A0A177BD71_9BILA</name>
<keyword evidence="6 9" id="KW-0862">Zinc</keyword>
<evidence type="ECO:0000256" key="5">
    <source>
        <dbReference type="ARBA" id="ARBA00022771"/>
    </source>
</evidence>
<reference evidence="13 14" key="1">
    <citation type="submission" date="2016-04" db="EMBL/GenBank/DDBJ databases">
        <title>The genome of Intoshia linei affirms orthonectids as highly simplified spiralians.</title>
        <authorList>
            <person name="Mikhailov K.V."/>
            <person name="Slusarev G.S."/>
            <person name="Nikitin M.A."/>
            <person name="Logacheva M.D."/>
            <person name="Penin A."/>
            <person name="Aleoshin V."/>
            <person name="Panchin Y.V."/>
        </authorList>
    </citation>
    <scope>NUCLEOTIDE SEQUENCE [LARGE SCALE GENOMIC DNA]</scope>
    <source>
        <strain evidence="13">Intl2013</strain>
        <tissue evidence="13">Whole animal</tissue>
    </source>
</reference>
<dbReference type="GO" id="GO:0006260">
    <property type="term" value="P:DNA replication"/>
    <property type="evidence" value="ECO:0007669"/>
    <property type="project" value="UniProtKB-KW"/>
</dbReference>
<accession>A0A177BD71</accession>
<dbReference type="PANTHER" id="PTHR47165">
    <property type="entry name" value="OS03G0429900 PROTEIN"/>
    <property type="match status" value="1"/>
</dbReference>
<evidence type="ECO:0000256" key="8">
    <source>
        <dbReference type="ARBA" id="ARBA00023242"/>
    </source>
</evidence>
<evidence type="ECO:0000256" key="3">
    <source>
        <dbReference type="ARBA" id="ARBA00022705"/>
    </source>
</evidence>
<keyword evidence="7 9" id="KW-0238">DNA-binding</keyword>
<dbReference type="InterPro" id="IPR012340">
    <property type="entry name" value="NA-bd_OB-fold"/>
</dbReference>
<keyword evidence="4 9" id="KW-0479">Metal-binding</keyword>
<evidence type="ECO:0000313" key="14">
    <source>
        <dbReference type="Proteomes" id="UP000078046"/>
    </source>
</evidence>
<comment type="subunit">
    <text evidence="9">Component of the heterotrimeric canonical replication protein A complex (RPA).</text>
</comment>
<evidence type="ECO:0000259" key="11">
    <source>
        <dbReference type="Pfam" id="PF08646"/>
    </source>
</evidence>
<feature type="domain" description="Replication protein A 70 kDa DNA-binding subunit B/D first OB fold" evidence="10">
    <location>
        <begin position="164"/>
        <end position="267"/>
    </location>
</feature>
<feature type="domain" description="Replication protein A OB" evidence="12">
    <location>
        <begin position="290"/>
        <end position="382"/>
    </location>
</feature>
<dbReference type="Gene3D" id="2.40.50.140">
    <property type="entry name" value="Nucleic acid-binding proteins"/>
    <property type="match status" value="4"/>
</dbReference>
<dbReference type="InterPro" id="IPR003871">
    <property type="entry name" value="RFA1B/D_OB_1st"/>
</dbReference>
<dbReference type="InterPro" id="IPR031657">
    <property type="entry name" value="REPA_OB_2"/>
</dbReference>
<dbReference type="PANTHER" id="PTHR47165:SF4">
    <property type="entry name" value="OS03G0429900 PROTEIN"/>
    <property type="match status" value="1"/>
</dbReference>
<gene>
    <name evidence="13" type="ORF">A3Q56_00617</name>
</gene>
<evidence type="ECO:0000256" key="7">
    <source>
        <dbReference type="ARBA" id="ARBA00023125"/>
    </source>
</evidence>
<dbReference type="InterPro" id="IPR013955">
    <property type="entry name" value="Rep_factor-A_C"/>
</dbReference>
<evidence type="ECO:0000256" key="1">
    <source>
        <dbReference type="ARBA" id="ARBA00004123"/>
    </source>
</evidence>
<dbReference type="Pfam" id="PF16900">
    <property type="entry name" value="REPA_OB_2"/>
    <property type="match status" value="1"/>
</dbReference>
<evidence type="ECO:0000313" key="13">
    <source>
        <dbReference type="EMBL" id="OAF71643.1"/>
    </source>
</evidence>
<dbReference type="EMBL" id="LWCA01000035">
    <property type="protein sequence ID" value="OAF71643.1"/>
    <property type="molecule type" value="Genomic_DNA"/>
</dbReference>
<evidence type="ECO:0000256" key="4">
    <source>
        <dbReference type="ARBA" id="ARBA00022723"/>
    </source>
</evidence>
<evidence type="ECO:0000256" key="9">
    <source>
        <dbReference type="RuleBase" id="RU364130"/>
    </source>
</evidence>
<dbReference type="FunFam" id="2.40.50.140:FF:000041">
    <property type="entry name" value="Replication protein A subunit"/>
    <property type="match status" value="1"/>
</dbReference>
<dbReference type="GO" id="GO:0006310">
    <property type="term" value="P:DNA recombination"/>
    <property type="evidence" value="ECO:0007669"/>
    <property type="project" value="InterPro"/>
</dbReference>
<keyword evidence="8 9" id="KW-0539">Nucleus</keyword>
<dbReference type="GO" id="GO:0006281">
    <property type="term" value="P:DNA repair"/>
    <property type="evidence" value="ECO:0007669"/>
    <property type="project" value="InterPro"/>
</dbReference>
<dbReference type="Pfam" id="PF02721">
    <property type="entry name" value="DUF223"/>
    <property type="match status" value="1"/>
</dbReference>
<dbReference type="InterPro" id="IPR047192">
    <property type="entry name" value="Euk_RPA1_DBD_C"/>
</dbReference>